<organism evidence="6 7">
    <name type="scientific">Aplysia californica</name>
    <name type="common">California sea hare</name>
    <dbReference type="NCBI Taxonomy" id="6500"/>
    <lineage>
        <taxon>Eukaryota</taxon>
        <taxon>Metazoa</taxon>
        <taxon>Spiralia</taxon>
        <taxon>Lophotrochozoa</taxon>
        <taxon>Mollusca</taxon>
        <taxon>Gastropoda</taxon>
        <taxon>Heterobranchia</taxon>
        <taxon>Euthyneura</taxon>
        <taxon>Tectipleura</taxon>
        <taxon>Aplysiida</taxon>
        <taxon>Aplysioidea</taxon>
        <taxon>Aplysiidae</taxon>
        <taxon>Aplysia</taxon>
    </lineage>
</organism>
<evidence type="ECO:0000259" key="5">
    <source>
        <dbReference type="SMART" id="SM00739"/>
    </source>
</evidence>
<dbReference type="GeneID" id="101859936"/>
<feature type="domain" description="KOW" evidence="5">
    <location>
        <begin position="50"/>
        <end position="77"/>
    </location>
</feature>
<dbReference type="PANTHER" id="PTHR10497">
    <property type="entry name" value="60S RIBOSOMAL PROTEIN L27"/>
    <property type="match status" value="1"/>
</dbReference>
<dbReference type="Pfam" id="PF00467">
    <property type="entry name" value="KOW"/>
    <property type="match status" value="1"/>
</dbReference>
<dbReference type="InterPro" id="IPR001141">
    <property type="entry name" value="Ribosomal_eL27"/>
</dbReference>
<dbReference type="CDD" id="cd06090">
    <property type="entry name" value="KOW_RPL27"/>
    <property type="match status" value="1"/>
</dbReference>
<dbReference type="InterPro" id="IPR005824">
    <property type="entry name" value="KOW"/>
</dbReference>
<gene>
    <name evidence="7" type="primary">LOC101859936</name>
</gene>
<evidence type="ECO:0000256" key="4">
    <source>
        <dbReference type="RuleBase" id="RU000575"/>
    </source>
</evidence>
<keyword evidence="6" id="KW-1185">Reference proteome</keyword>
<reference evidence="7" key="1">
    <citation type="submission" date="2025-08" db="UniProtKB">
        <authorList>
            <consortium name="RefSeq"/>
        </authorList>
    </citation>
    <scope>IDENTIFICATION</scope>
</reference>
<dbReference type="InterPro" id="IPR038655">
    <property type="entry name" value="Ribosomal_eL27_sf"/>
</dbReference>
<comment type="similarity">
    <text evidence="1 4">Belongs to the eukaryotic ribosomal protein eL27 family.</text>
</comment>
<dbReference type="SUPFAM" id="SSF50104">
    <property type="entry name" value="Translation proteins SH3-like domain"/>
    <property type="match status" value="1"/>
</dbReference>
<dbReference type="Pfam" id="PF01777">
    <property type="entry name" value="Ribosomal_L27e"/>
    <property type="match status" value="1"/>
</dbReference>
<dbReference type="RefSeq" id="XP_005098581.2">
    <property type="nucleotide sequence ID" value="XM_005098524.2"/>
</dbReference>
<dbReference type="Gene3D" id="2.30.30.770">
    <property type="match status" value="1"/>
</dbReference>
<dbReference type="Proteomes" id="UP000694888">
    <property type="component" value="Unplaced"/>
</dbReference>
<evidence type="ECO:0000313" key="6">
    <source>
        <dbReference type="Proteomes" id="UP000694888"/>
    </source>
</evidence>
<dbReference type="InterPro" id="IPR018262">
    <property type="entry name" value="Ribosomal_eL27_CS"/>
</dbReference>
<name>A0ABM0JPM5_APLCA</name>
<accession>A0ABM0JPM5</accession>
<dbReference type="InterPro" id="IPR008991">
    <property type="entry name" value="Translation_prot_SH3-like_sf"/>
</dbReference>
<dbReference type="GO" id="GO:0005840">
    <property type="term" value="C:ribosome"/>
    <property type="evidence" value="ECO:0007669"/>
    <property type="project" value="UniProtKB-KW"/>
</dbReference>
<sequence>MGLLPFDRHIGLSDTSVRKQTTTRQLYCLAGLPLVFLFNFRFRENAMGKFMKQGKVVLVLGGRFAGRKAVIVKNYDDGTSDKPYGHALVAGIDRYPRKVTRTMGKKKLKQRSKIKSFVKVYNFNHLMPTRYSVDLNFEKNVVNKDVFRDQALKRKARREVKAKFEERYKTGKNKWFFQKLRF</sequence>
<dbReference type="PROSITE" id="PS01107">
    <property type="entry name" value="RIBOSOMAL_L27E"/>
    <property type="match status" value="1"/>
</dbReference>
<dbReference type="InterPro" id="IPR041991">
    <property type="entry name" value="Ribosomal_eL27_KOW"/>
</dbReference>
<dbReference type="SMART" id="SM00739">
    <property type="entry name" value="KOW"/>
    <property type="match status" value="1"/>
</dbReference>
<keyword evidence="2 4" id="KW-0689">Ribosomal protein</keyword>
<evidence type="ECO:0000256" key="1">
    <source>
        <dbReference type="ARBA" id="ARBA00009124"/>
    </source>
</evidence>
<keyword evidence="3 4" id="KW-0687">Ribonucleoprotein</keyword>
<evidence type="ECO:0000313" key="7">
    <source>
        <dbReference type="RefSeq" id="XP_005098581.2"/>
    </source>
</evidence>
<proteinExistence type="inferred from homology"/>
<evidence type="ECO:0000256" key="2">
    <source>
        <dbReference type="ARBA" id="ARBA00022980"/>
    </source>
</evidence>
<protein>
    <recommendedName>
        <fullName evidence="4">60S ribosomal protein L27</fullName>
    </recommendedName>
</protein>
<evidence type="ECO:0000256" key="3">
    <source>
        <dbReference type="ARBA" id="ARBA00023274"/>
    </source>
</evidence>